<dbReference type="PANTHER" id="PTHR37422:SF21">
    <property type="entry name" value="EXOQ-LIKE PROTEIN"/>
    <property type="match status" value="1"/>
</dbReference>
<feature type="domain" description="O-antigen ligase-related" evidence="6">
    <location>
        <begin position="226"/>
        <end position="379"/>
    </location>
</feature>
<organism evidence="7 8">
    <name type="scientific">Altererythrobacter lutimaris</name>
    <dbReference type="NCBI Taxonomy" id="2743979"/>
    <lineage>
        <taxon>Bacteria</taxon>
        <taxon>Pseudomonadati</taxon>
        <taxon>Pseudomonadota</taxon>
        <taxon>Alphaproteobacteria</taxon>
        <taxon>Sphingomonadales</taxon>
        <taxon>Erythrobacteraceae</taxon>
        <taxon>Altererythrobacter</taxon>
    </lineage>
</organism>
<feature type="transmembrane region" description="Helical" evidence="5">
    <location>
        <begin position="421"/>
        <end position="438"/>
    </location>
</feature>
<dbReference type="GO" id="GO:0016874">
    <property type="term" value="F:ligase activity"/>
    <property type="evidence" value="ECO:0007669"/>
    <property type="project" value="UniProtKB-KW"/>
</dbReference>
<dbReference type="EMBL" id="JABWTA010000001">
    <property type="protein sequence ID" value="NVE95710.1"/>
    <property type="molecule type" value="Genomic_DNA"/>
</dbReference>
<dbReference type="InterPro" id="IPR051533">
    <property type="entry name" value="WaaL-like"/>
</dbReference>
<comment type="caution">
    <text evidence="7">The sequence shown here is derived from an EMBL/GenBank/DDBJ whole genome shotgun (WGS) entry which is preliminary data.</text>
</comment>
<feature type="transmembrane region" description="Helical" evidence="5">
    <location>
        <begin position="12"/>
        <end position="32"/>
    </location>
</feature>
<feature type="transmembrane region" description="Helical" evidence="5">
    <location>
        <begin position="120"/>
        <end position="139"/>
    </location>
</feature>
<evidence type="ECO:0000256" key="2">
    <source>
        <dbReference type="ARBA" id="ARBA00022692"/>
    </source>
</evidence>
<feature type="transmembrane region" description="Helical" evidence="5">
    <location>
        <begin position="275"/>
        <end position="294"/>
    </location>
</feature>
<evidence type="ECO:0000256" key="3">
    <source>
        <dbReference type="ARBA" id="ARBA00022989"/>
    </source>
</evidence>
<gene>
    <name evidence="7" type="ORF">HUO12_12455</name>
</gene>
<dbReference type="InterPro" id="IPR007016">
    <property type="entry name" value="O-antigen_ligase-rel_domated"/>
</dbReference>
<feature type="transmembrane region" description="Helical" evidence="5">
    <location>
        <begin position="220"/>
        <end position="236"/>
    </location>
</feature>
<proteinExistence type="predicted"/>
<evidence type="ECO:0000313" key="7">
    <source>
        <dbReference type="EMBL" id="NVE95710.1"/>
    </source>
</evidence>
<dbReference type="Pfam" id="PF04932">
    <property type="entry name" value="Wzy_C"/>
    <property type="match status" value="1"/>
</dbReference>
<evidence type="ECO:0000313" key="8">
    <source>
        <dbReference type="Proteomes" id="UP000546031"/>
    </source>
</evidence>
<reference evidence="7 8" key="1">
    <citation type="submission" date="2020-06" db="EMBL/GenBank/DDBJ databases">
        <title>Altererythrobacter lutimaris sp. nov., a marine bacterium isolated from a tidal flat.</title>
        <authorList>
            <person name="Kim D."/>
            <person name="Yoo Y."/>
            <person name="Kim J.-J."/>
        </authorList>
    </citation>
    <scope>NUCLEOTIDE SEQUENCE [LARGE SCALE GENOMIC DNA]</scope>
    <source>
        <strain evidence="7 8">JGD-16</strain>
    </source>
</reference>
<evidence type="ECO:0000259" key="6">
    <source>
        <dbReference type="Pfam" id="PF04932"/>
    </source>
</evidence>
<name>A0A850HDJ7_9SPHN</name>
<feature type="transmembrane region" description="Helical" evidence="5">
    <location>
        <begin position="64"/>
        <end position="85"/>
    </location>
</feature>
<feature type="transmembrane region" description="Helical" evidence="5">
    <location>
        <begin position="399"/>
        <end position="415"/>
    </location>
</feature>
<dbReference type="GO" id="GO:0016020">
    <property type="term" value="C:membrane"/>
    <property type="evidence" value="ECO:0007669"/>
    <property type="project" value="UniProtKB-SubCell"/>
</dbReference>
<evidence type="ECO:0000256" key="5">
    <source>
        <dbReference type="SAM" id="Phobius"/>
    </source>
</evidence>
<feature type="transmembrane region" description="Helical" evidence="5">
    <location>
        <begin position="371"/>
        <end position="392"/>
    </location>
</feature>
<feature type="transmembrane region" description="Helical" evidence="5">
    <location>
        <begin position="38"/>
        <end position="57"/>
    </location>
</feature>
<sequence>MSQSVLAGSLVGKHLILLLVVAVLLGGGGVAYGLNNLVVQLVALAILAFNRAAFLAFWNQAPILLRLLVGASLALPLLHLVPLPYDWIAGLPGRDHLIATSQLLEIENASPLSMAPHRTIVAASALIVPLTILTLGWSLKREDLNSLVLTTIGISLFVVAVGFAQVLSGDQSLLFYPENLMPNVLFGTFANRNSAGLFCVALLCFAIIPLWQKLSRAQQIARWSITVLLLLAVFLTQSRTAIVLALIPLGIAGIRLIVQFAGGDSNDHSIFRRPAWLANGAAALTALLVAGVALSSSARIETVMDRFQQSGDARTYLWSDALYSAERYWPVGAGLGAFDEVFQSDEALENLTLKKAGRAHNDYLELAIEGGLPAILLLLSWFTYCLWVTFSARNFANRWSAWSGSAVLTVIALQSATDYPLRNLTILAVAALALLVMVKSEEGTRA</sequence>
<evidence type="ECO:0000256" key="4">
    <source>
        <dbReference type="ARBA" id="ARBA00023136"/>
    </source>
</evidence>
<evidence type="ECO:0000256" key="1">
    <source>
        <dbReference type="ARBA" id="ARBA00004141"/>
    </source>
</evidence>
<dbReference type="PANTHER" id="PTHR37422">
    <property type="entry name" value="TEICHURONIC ACID BIOSYNTHESIS PROTEIN TUAE"/>
    <property type="match status" value="1"/>
</dbReference>
<accession>A0A850HDJ7</accession>
<comment type="subcellular location">
    <subcellularLocation>
        <location evidence="1">Membrane</location>
        <topology evidence="1">Multi-pass membrane protein</topology>
    </subcellularLocation>
</comment>
<protein>
    <submittedName>
        <fullName evidence="7">O-antigen ligase family protein</fullName>
    </submittedName>
</protein>
<keyword evidence="3 5" id="KW-1133">Transmembrane helix</keyword>
<feature type="transmembrane region" description="Helical" evidence="5">
    <location>
        <begin position="146"/>
        <end position="164"/>
    </location>
</feature>
<keyword evidence="4 5" id="KW-0472">Membrane</keyword>
<feature type="transmembrane region" description="Helical" evidence="5">
    <location>
        <begin position="184"/>
        <end position="208"/>
    </location>
</feature>
<feature type="transmembrane region" description="Helical" evidence="5">
    <location>
        <begin position="242"/>
        <end position="263"/>
    </location>
</feature>
<dbReference type="Proteomes" id="UP000546031">
    <property type="component" value="Unassembled WGS sequence"/>
</dbReference>
<keyword evidence="2 5" id="KW-0812">Transmembrane</keyword>
<dbReference type="RefSeq" id="WP_176273908.1">
    <property type="nucleotide sequence ID" value="NZ_JABWTA010000001.1"/>
</dbReference>
<keyword evidence="8" id="KW-1185">Reference proteome</keyword>
<keyword evidence="7" id="KW-0436">Ligase</keyword>
<dbReference type="AlphaFoldDB" id="A0A850HDJ7"/>